<dbReference type="AlphaFoldDB" id="A0A5B0PC85"/>
<name>A0A5B0PC85_PUCGR</name>
<comment type="caution">
    <text evidence="2">The sequence shown here is derived from an EMBL/GenBank/DDBJ whole genome shotgun (WGS) entry which is preliminary data.</text>
</comment>
<protein>
    <submittedName>
        <fullName evidence="2">Uncharacterized protein</fullName>
    </submittedName>
</protein>
<evidence type="ECO:0000313" key="3">
    <source>
        <dbReference type="Proteomes" id="UP000324748"/>
    </source>
</evidence>
<sequence>MRVMLQIDDQYADISYVGSPSAPSSSRPSQPRKLWGPHRLGWTPKTAITTSTPDRCLDSRGGPISLLELVKVILFDSYYCLGQLVTPGRVLGQLVEDLCASVVGLLFIQLSAAVIYPQAHFAHPTNTIKYHNSFWSSLLPHIQPFLQPS</sequence>
<feature type="region of interest" description="Disordered" evidence="1">
    <location>
        <begin position="18"/>
        <end position="38"/>
    </location>
</feature>
<reference evidence="2 3" key="1">
    <citation type="submission" date="2019-05" db="EMBL/GenBank/DDBJ databases">
        <title>Emergence of the Ug99 lineage of the wheat stem rust pathogen through somatic hybridization.</title>
        <authorList>
            <person name="Li F."/>
            <person name="Upadhyaya N.M."/>
            <person name="Sperschneider J."/>
            <person name="Matny O."/>
            <person name="Nguyen-Phuc H."/>
            <person name="Mago R."/>
            <person name="Raley C."/>
            <person name="Miller M.E."/>
            <person name="Silverstein K.A.T."/>
            <person name="Henningsen E."/>
            <person name="Hirsch C.D."/>
            <person name="Visser B."/>
            <person name="Pretorius Z.A."/>
            <person name="Steffenson B.J."/>
            <person name="Schwessinger B."/>
            <person name="Dodds P.N."/>
            <person name="Figueroa M."/>
        </authorList>
    </citation>
    <scope>NUCLEOTIDE SEQUENCE [LARGE SCALE GENOMIC DNA]</scope>
    <source>
        <strain evidence="2">21-0</strain>
    </source>
</reference>
<gene>
    <name evidence="2" type="ORF">PGT21_031005</name>
</gene>
<dbReference type="EMBL" id="VSWC01000066">
    <property type="protein sequence ID" value="KAA1098214.1"/>
    <property type="molecule type" value="Genomic_DNA"/>
</dbReference>
<evidence type="ECO:0000313" key="2">
    <source>
        <dbReference type="EMBL" id="KAA1098214.1"/>
    </source>
</evidence>
<evidence type="ECO:0000256" key="1">
    <source>
        <dbReference type="SAM" id="MobiDB-lite"/>
    </source>
</evidence>
<feature type="compositionally biased region" description="Low complexity" evidence="1">
    <location>
        <begin position="19"/>
        <end position="31"/>
    </location>
</feature>
<accession>A0A5B0PC85</accession>
<organism evidence="2 3">
    <name type="scientific">Puccinia graminis f. sp. tritici</name>
    <dbReference type="NCBI Taxonomy" id="56615"/>
    <lineage>
        <taxon>Eukaryota</taxon>
        <taxon>Fungi</taxon>
        <taxon>Dikarya</taxon>
        <taxon>Basidiomycota</taxon>
        <taxon>Pucciniomycotina</taxon>
        <taxon>Pucciniomycetes</taxon>
        <taxon>Pucciniales</taxon>
        <taxon>Pucciniaceae</taxon>
        <taxon>Puccinia</taxon>
    </lineage>
</organism>
<keyword evidence="3" id="KW-1185">Reference proteome</keyword>
<proteinExistence type="predicted"/>
<dbReference type="OrthoDB" id="10613795at2759"/>
<dbReference type="Proteomes" id="UP000324748">
    <property type="component" value="Unassembled WGS sequence"/>
</dbReference>